<dbReference type="GO" id="GO:0005886">
    <property type="term" value="C:plasma membrane"/>
    <property type="evidence" value="ECO:0007669"/>
    <property type="project" value="TreeGrafter"/>
</dbReference>
<organism evidence="3 4">
    <name type="scientific">Fervidibacillus halotolerans</name>
    <dbReference type="NCBI Taxonomy" id="2980027"/>
    <lineage>
        <taxon>Bacteria</taxon>
        <taxon>Bacillati</taxon>
        <taxon>Bacillota</taxon>
        <taxon>Bacilli</taxon>
        <taxon>Bacillales</taxon>
        <taxon>Bacillaceae</taxon>
        <taxon>Fervidibacillus</taxon>
    </lineage>
</organism>
<dbReference type="PROSITE" id="PS50887">
    <property type="entry name" value="GGDEF"/>
    <property type="match status" value="1"/>
</dbReference>
<dbReference type="PANTHER" id="PTHR45138">
    <property type="entry name" value="REGULATORY COMPONENTS OF SENSORY TRANSDUCTION SYSTEM"/>
    <property type="match status" value="1"/>
</dbReference>
<keyword evidence="1" id="KW-0472">Membrane</keyword>
<dbReference type="FunFam" id="3.30.70.270:FF:000001">
    <property type="entry name" value="Diguanylate cyclase domain protein"/>
    <property type="match status" value="1"/>
</dbReference>
<dbReference type="Proteomes" id="UP001164726">
    <property type="component" value="Chromosome"/>
</dbReference>
<name>A0A9E8LZJ7_9BACI</name>
<gene>
    <name evidence="3" type="ORF">OE105_08100</name>
</gene>
<keyword evidence="1" id="KW-1133">Transmembrane helix</keyword>
<dbReference type="SMART" id="SM00267">
    <property type="entry name" value="GGDEF"/>
    <property type="match status" value="1"/>
</dbReference>
<feature type="domain" description="GGDEF" evidence="2">
    <location>
        <begin position="428"/>
        <end position="570"/>
    </location>
</feature>
<feature type="transmembrane region" description="Helical" evidence="1">
    <location>
        <begin position="70"/>
        <end position="95"/>
    </location>
</feature>
<dbReference type="InterPro" id="IPR029787">
    <property type="entry name" value="Nucleotide_cyclase"/>
</dbReference>
<dbReference type="GO" id="GO:1902201">
    <property type="term" value="P:negative regulation of bacterial-type flagellum-dependent cell motility"/>
    <property type="evidence" value="ECO:0007669"/>
    <property type="project" value="TreeGrafter"/>
</dbReference>
<proteinExistence type="predicted"/>
<accession>A0A9E8LZJ7</accession>
<dbReference type="Pfam" id="PF00990">
    <property type="entry name" value="GGDEF"/>
    <property type="match status" value="1"/>
</dbReference>
<evidence type="ECO:0000313" key="3">
    <source>
        <dbReference type="EMBL" id="WAA11589.1"/>
    </source>
</evidence>
<feature type="transmembrane region" description="Helical" evidence="1">
    <location>
        <begin position="12"/>
        <end position="30"/>
    </location>
</feature>
<feature type="transmembrane region" description="Helical" evidence="1">
    <location>
        <begin position="140"/>
        <end position="168"/>
    </location>
</feature>
<keyword evidence="3" id="KW-0548">Nucleotidyltransferase</keyword>
<dbReference type="PANTHER" id="PTHR45138:SF9">
    <property type="entry name" value="DIGUANYLATE CYCLASE DGCM-RELATED"/>
    <property type="match status" value="1"/>
</dbReference>
<dbReference type="Gene3D" id="3.30.450.40">
    <property type="match status" value="1"/>
</dbReference>
<dbReference type="InterPro" id="IPR000160">
    <property type="entry name" value="GGDEF_dom"/>
</dbReference>
<dbReference type="NCBIfam" id="TIGR00254">
    <property type="entry name" value="GGDEF"/>
    <property type="match status" value="1"/>
</dbReference>
<dbReference type="EC" id="2.7.7.65" evidence="3"/>
<dbReference type="KEGG" id="fhl:OE105_08100"/>
<dbReference type="CDD" id="cd01949">
    <property type="entry name" value="GGDEF"/>
    <property type="match status" value="1"/>
</dbReference>
<dbReference type="InterPro" id="IPR029016">
    <property type="entry name" value="GAF-like_dom_sf"/>
</dbReference>
<sequence>MLVDKNRRIVVWVVWAIAFPLLSWYAYVITPFEREMNWLGVFSFAILLIGASMLPIVVNNTPLSITQWVTLAAFLNFGLFTELILAQIAVFVVLFRLKLPREQWYRYPLNSTMFAFVSLISGQFYYLLGGSHDQYTINDFSFITLAIGYIFVYFFANQGLLTLFHFIFNKTKKQVFSEDFFWELLLLICIFPIGLILYFLYNTMGIISTFLIGFPVMSMLLILNIYYNSQQMNHYLKKAVEFGHRLTERLQENEVLDVFIQNMIQIFPIDYLYVLQKNSEDQLELSRKYEREKPSNSDHPPRWDEIPKDRWRIKEALLYKERKEWKPIFEGYVPNDAESVLTVPAMKNNELTGMVIIASTKKRMYEKFHLHIIDMLSSYLAIALENARHYEKTKHQSERCPLTHLYNARAFTERLDREFHRLNGKKIHALSLLIIDIDHFKRVNDTYGHQSGNEILCQLADLLRVLVGNKGFLARYGGEEFVVLLPNLDKERANLFGERIRKTIEDRTFVLFDDLSEVRRKLNVRITVSIGVATAPKDTDDPITLLRYADRALYNGAKRVGRNRVSTYVG</sequence>
<dbReference type="SUPFAM" id="SSF55781">
    <property type="entry name" value="GAF domain-like"/>
    <property type="match status" value="1"/>
</dbReference>
<dbReference type="EMBL" id="CP106877">
    <property type="protein sequence ID" value="WAA11589.1"/>
    <property type="molecule type" value="Genomic_DNA"/>
</dbReference>
<dbReference type="SUPFAM" id="SSF55073">
    <property type="entry name" value="Nucleotide cyclase"/>
    <property type="match status" value="1"/>
</dbReference>
<feature type="transmembrane region" description="Helical" evidence="1">
    <location>
        <begin position="180"/>
        <end position="200"/>
    </location>
</feature>
<dbReference type="InterPro" id="IPR043128">
    <property type="entry name" value="Rev_trsase/Diguanyl_cyclase"/>
</dbReference>
<keyword evidence="4" id="KW-1185">Reference proteome</keyword>
<dbReference type="GO" id="GO:0052621">
    <property type="term" value="F:diguanylate cyclase activity"/>
    <property type="evidence" value="ECO:0007669"/>
    <property type="project" value="UniProtKB-EC"/>
</dbReference>
<feature type="transmembrane region" description="Helical" evidence="1">
    <location>
        <begin position="206"/>
        <end position="227"/>
    </location>
</feature>
<dbReference type="AlphaFoldDB" id="A0A9E8LZJ7"/>
<dbReference type="RefSeq" id="WP_275419700.1">
    <property type="nucleotide sequence ID" value="NZ_CP106877.1"/>
</dbReference>
<keyword evidence="3" id="KW-0808">Transferase</keyword>
<evidence type="ECO:0000259" key="2">
    <source>
        <dbReference type="PROSITE" id="PS50887"/>
    </source>
</evidence>
<dbReference type="GO" id="GO:0043709">
    <property type="term" value="P:cell adhesion involved in single-species biofilm formation"/>
    <property type="evidence" value="ECO:0007669"/>
    <property type="project" value="TreeGrafter"/>
</dbReference>
<feature type="transmembrane region" description="Helical" evidence="1">
    <location>
        <begin position="37"/>
        <end position="58"/>
    </location>
</feature>
<feature type="transmembrane region" description="Helical" evidence="1">
    <location>
        <begin position="107"/>
        <end position="128"/>
    </location>
</feature>
<reference evidence="3" key="1">
    <citation type="submission" date="2022-09" db="EMBL/GenBank/DDBJ databases">
        <title>Complete Genomes of Fervidibacillus albus and Fervidibacillus halotolerans isolated from tidal flat sediments.</title>
        <authorList>
            <person name="Kwon K.K."/>
            <person name="Yang S.-H."/>
            <person name="Park M.J."/>
            <person name="Oh H.-M."/>
        </authorList>
    </citation>
    <scope>NUCLEOTIDE SEQUENCE</scope>
    <source>
        <strain evidence="3">MEBiC13594</strain>
    </source>
</reference>
<keyword evidence="1" id="KW-0812">Transmembrane</keyword>
<evidence type="ECO:0000313" key="4">
    <source>
        <dbReference type="Proteomes" id="UP001164726"/>
    </source>
</evidence>
<dbReference type="InterPro" id="IPR050469">
    <property type="entry name" value="Diguanylate_Cyclase"/>
</dbReference>
<dbReference type="Gene3D" id="3.30.70.270">
    <property type="match status" value="1"/>
</dbReference>
<protein>
    <submittedName>
        <fullName evidence="3">Diguanylate cyclase</fullName>
        <ecNumber evidence="3">2.7.7.65</ecNumber>
    </submittedName>
</protein>
<evidence type="ECO:0000256" key="1">
    <source>
        <dbReference type="SAM" id="Phobius"/>
    </source>
</evidence>